<dbReference type="OrthoDB" id="174931at2"/>
<sequence>MLDDESRLDLPAVPAHLVGRAVAAWRQPVTIDTYLPEPADRYPAFLENRVYQGSSGRVYPLPFHERISRTKAPHVWDAIHLENPWVRLMILPELGGRIHVGMDTTNGYDFFYRNNVIKPALVGLAGPWISGGVELNWPQHHRPATFLPVEATIEHEADGAVTVWCSDHDPFARMKGMHGIRLRPDSSVIELRVRLFNRTDEVQTFLWWANVAAAVNDDYQSFFPTDVHAVADHAKRAVTAFPAADRPYYGIDYPARKAGAHPDSAPDPDRLDWYRNIPVPTSYMALGTQDDFFGGYDHGRRAGFVHWADHQVAPGKKQWTWGTGAFGRAWDANLTDTDGPYVELMAGVFTDNQPDFAFLAPGETKAFSQYWYPIRETGPVHQANLEAAVRLDVTPGGAGTATTAVRVGVAMTQDRAGVAVRLTGPDGATLWQVEADSGPDRPIVHDLTLDAAWAPDDLTLVVEHGGAEVIVWRPRAVHGAPPMPEPAQEPAAPADVPSVDELYLIGVHLDQYRHATRSPEPYWLEALRRDEGDHRSNVALAARRCSAGRYAEAEQHLRTALARLTRLNPNPGDGEATFRLGQVLARTGRPDEADEAWGKARWNRAWRGPALLAMARLDAARGNDRPALEHAREAAADADNLQAQAVLVVLLRRAGRDAEADAVLARALDRDPLDVWTRDLAGQDVATDAPTLLDVALEYDSLGAWPDAVRLLETAAEVEPALGQVEVRPLVHLHAARILRAAGEHDDADRHRALARTVPAVHCLASRLDDADMLQAHVERHPDDARAWALLGHWLYFQRRHHDAIAAWCTSTELDPSDPVVWRNRAVAAFNVLGDPQEARRHYESALAVAPGDPRLVYERDQLAMRSGATPEERLAVLVGERAAVDARDDLVVEVAQLRTATGTPEVALELLRGRWFQPWEGGEGQVLSAWDEALLALARRALAAGDGQRALEHVGAALDTPANLGEARHPLATTAQLHLVRGDALAATGDDAGAAAAWSQAAGSTGDFQGMAHVELSETTCYAVLALRRLGDDVRADALVDGLAAHAETLRSTPATVDYFATSLPTLLLFEDDLQAAQTTTAMLLEAQVAALRGDLDAAAARLDDVLAREPGRLRALDLRRQLAPA</sequence>
<dbReference type="EMBL" id="BJUB01000006">
    <property type="protein sequence ID" value="GEK21544.1"/>
    <property type="molecule type" value="Genomic_DNA"/>
</dbReference>
<dbReference type="Pfam" id="PF17128">
    <property type="entry name" value="DUF5107"/>
    <property type="match status" value="1"/>
</dbReference>
<dbReference type="InterPro" id="IPR011990">
    <property type="entry name" value="TPR-like_helical_dom_sf"/>
</dbReference>
<dbReference type="AlphaFoldDB" id="A0A510V3U5"/>
<dbReference type="InterPro" id="IPR033396">
    <property type="entry name" value="DUF5107"/>
</dbReference>
<name>A0A510V3U5_9CELL</name>
<dbReference type="SMART" id="SM00028">
    <property type="entry name" value="TPR"/>
    <property type="match status" value="5"/>
</dbReference>
<dbReference type="SUPFAM" id="SSF48452">
    <property type="entry name" value="TPR-like"/>
    <property type="match status" value="2"/>
</dbReference>
<accession>A0A510V3U5</accession>
<dbReference type="Gene3D" id="1.25.40.10">
    <property type="entry name" value="Tetratricopeptide repeat domain"/>
    <property type="match status" value="3"/>
</dbReference>
<organism evidence="2 3">
    <name type="scientific">Cellulomonas xylanilytica</name>
    <dbReference type="NCBI Taxonomy" id="233583"/>
    <lineage>
        <taxon>Bacteria</taxon>
        <taxon>Bacillati</taxon>
        <taxon>Actinomycetota</taxon>
        <taxon>Actinomycetes</taxon>
        <taxon>Micrococcales</taxon>
        <taxon>Cellulomonadaceae</taxon>
        <taxon>Cellulomonas</taxon>
    </lineage>
</organism>
<proteinExistence type="predicted"/>
<dbReference type="PANTHER" id="PTHR12558:SF13">
    <property type="entry name" value="CELL DIVISION CYCLE PROTEIN 27 HOMOLOG"/>
    <property type="match status" value="1"/>
</dbReference>
<feature type="domain" description="DUF5107" evidence="1">
    <location>
        <begin position="57"/>
        <end position="374"/>
    </location>
</feature>
<gene>
    <name evidence="2" type="ORF">CXY01_20640</name>
</gene>
<protein>
    <recommendedName>
        <fullName evidence="1">DUF5107 domain-containing protein</fullName>
    </recommendedName>
</protein>
<dbReference type="Pfam" id="PF13432">
    <property type="entry name" value="TPR_16"/>
    <property type="match status" value="1"/>
</dbReference>
<evidence type="ECO:0000313" key="3">
    <source>
        <dbReference type="Proteomes" id="UP000321118"/>
    </source>
</evidence>
<dbReference type="InterPro" id="IPR019734">
    <property type="entry name" value="TPR_rpt"/>
</dbReference>
<dbReference type="Proteomes" id="UP000321118">
    <property type="component" value="Unassembled WGS sequence"/>
</dbReference>
<evidence type="ECO:0000313" key="2">
    <source>
        <dbReference type="EMBL" id="GEK21544.1"/>
    </source>
</evidence>
<comment type="caution">
    <text evidence="2">The sequence shown here is derived from an EMBL/GenBank/DDBJ whole genome shotgun (WGS) entry which is preliminary data.</text>
</comment>
<keyword evidence="3" id="KW-1185">Reference proteome</keyword>
<evidence type="ECO:0000259" key="1">
    <source>
        <dbReference type="Pfam" id="PF17128"/>
    </source>
</evidence>
<dbReference type="PANTHER" id="PTHR12558">
    <property type="entry name" value="CELL DIVISION CYCLE 16,23,27"/>
    <property type="match status" value="1"/>
</dbReference>
<reference evidence="2 3" key="1">
    <citation type="submission" date="2019-07" db="EMBL/GenBank/DDBJ databases">
        <title>Whole genome shotgun sequence of Cellulomonas xylanilytica NBRC 101102.</title>
        <authorList>
            <person name="Hosoyama A."/>
            <person name="Uohara A."/>
            <person name="Ohji S."/>
            <person name="Ichikawa N."/>
        </authorList>
    </citation>
    <scope>NUCLEOTIDE SEQUENCE [LARGE SCALE GENOMIC DNA]</scope>
    <source>
        <strain evidence="2 3">NBRC 101102</strain>
    </source>
</reference>
<dbReference type="RefSeq" id="WP_146927353.1">
    <property type="nucleotide sequence ID" value="NZ_BJUB01000006.1"/>
</dbReference>